<organism evidence="2 3">
    <name type="scientific">Mesorhabditis spiculigera</name>
    <dbReference type="NCBI Taxonomy" id="96644"/>
    <lineage>
        <taxon>Eukaryota</taxon>
        <taxon>Metazoa</taxon>
        <taxon>Ecdysozoa</taxon>
        <taxon>Nematoda</taxon>
        <taxon>Chromadorea</taxon>
        <taxon>Rhabditida</taxon>
        <taxon>Rhabditina</taxon>
        <taxon>Rhabditomorpha</taxon>
        <taxon>Rhabditoidea</taxon>
        <taxon>Rhabditidae</taxon>
        <taxon>Mesorhabditinae</taxon>
        <taxon>Mesorhabditis</taxon>
    </lineage>
</organism>
<keyword evidence="1" id="KW-0472">Membrane</keyword>
<reference evidence="2" key="1">
    <citation type="submission" date="2023-06" db="EMBL/GenBank/DDBJ databases">
        <authorList>
            <person name="Delattre M."/>
        </authorList>
    </citation>
    <scope>NUCLEOTIDE SEQUENCE</scope>
    <source>
        <strain evidence="2">AF72</strain>
    </source>
</reference>
<feature type="transmembrane region" description="Helical" evidence="1">
    <location>
        <begin position="221"/>
        <end position="243"/>
    </location>
</feature>
<protein>
    <submittedName>
        <fullName evidence="2">Uncharacterized protein</fullName>
    </submittedName>
</protein>
<dbReference type="EMBL" id="CATQJA010002664">
    <property type="protein sequence ID" value="CAJ0582869.1"/>
    <property type="molecule type" value="Genomic_DNA"/>
</dbReference>
<feature type="transmembrane region" description="Helical" evidence="1">
    <location>
        <begin position="255"/>
        <end position="275"/>
    </location>
</feature>
<evidence type="ECO:0000313" key="2">
    <source>
        <dbReference type="EMBL" id="CAJ0582869.1"/>
    </source>
</evidence>
<proteinExistence type="predicted"/>
<name>A0AA36D846_9BILA</name>
<comment type="caution">
    <text evidence="2">The sequence shown here is derived from an EMBL/GenBank/DDBJ whole genome shotgun (WGS) entry which is preliminary data.</text>
</comment>
<evidence type="ECO:0000313" key="3">
    <source>
        <dbReference type="Proteomes" id="UP001177023"/>
    </source>
</evidence>
<feature type="non-terminal residue" evidence="2">
    <location>
        <position position="321"/>
    </location>
</feature>
<feature type="transmembrane region" description="Helical" evidence="1">
    <location>
        <begin position="128"/>
        <end position="150"/>
    </location>
</feature>
<sequence length="321" mass="36295">MNRLSESIEDDWNYYSLSKFDLDPANYTADDYISSVVVFDGGNLYLTRTSTRIYGGVSLVLTLLVLALRLFIFPHLLFESLRSFCFTSLSLLFISVAQIIQNFCQLYHGYLMVQAFMHIPLMTTYSCPIMYAAWLLQSLLYLTVVPATVIQSIGSKKFKARTVFLIYLTICLILSIAFFGINYPGFGQSVLYFDIPMWMVNGYNPLPLTGFSLKINHILDIVVAGVMIVFLVLLAAACPFAGSKTPNMGAIRKEVFWTSVYFCITTGISLGRDFFIMDSDPSKSKDWAAICYLGTVVWGLGKPIIYMFVHRKSLCFRKIMP</sequence>
<feature type="transmembrane region" description="Helical" evidence="1">
    <location>
        <begin position="287"/>
        <end position="309"/>
    </location>
</feature>
<accession>A0AA36D846</accession>
<feature type="transmembrane region" description="Helical" evidence="1">
    <location>
        <begin position="84"/>
        <end position="108"/>
    </location>
</feature>
<evidence type="ECO:0000256" key="1">
    <source>
        <dbReference type="SAM" id="Phobius"/>
    </source>
</evidence>
<keyword evidence="3" id="KW-1185">Reference proteome</keyword>
<dbReference type="Proteomes" id="UP001177023">
    <property type="component" value="Unassembled WGS sequence"/>
</dbReference>
<keyword evidence="1" id="KW-0812">Transmembrane</keyword>
<dbReference type="AlphaFoldDB" id="A0AA36D846"/>
<gene>
    <name evidence="2" type="ORF">MSPICULIGERA_LOCUS20999</name>
</gene>
<feature type="transmembrane region" description="Helical" evidence="1">
    <location>
        <begin position="162"/>
        <end position="183"/>
    </location>
</feature>
<keyword evidence="1" id="KW-1133">Transmembrane helix</keyword>
<feature type="transmembrane region" description="Helical" evidence="1">
    <location>
        <begin position="53"/>
        <end position="72"/>
    </location>
</feature>